<dbReference type="PROSITE" id="PS51781">
    <property type="entry name" value="SH3B"/>
    <property type="match status" value="1"/>
</dbReference>
<feature type="domain" description="SH3b" evidence="2">
    <location>
        <begin position="31"/>
        <end position="98"/>
    </location>
</feature>
<dbReference type="Pfam" id="PF08239">
    <property type="entry name" value="SH3_3"/>
    <property type="match status" value="1"/>
</dbReference>
<evidence type="ECO:0000259" key="2">
    <source>
        <dbReference type="PROSITE" id="PS51781"/>
    </source>
</evidence>
<proteinExistence type="predicted"/>
<dbReference type="SMART" id="SM00287">
    <property type="entry name" value="SH3b"/>
    <property type="match status" value="1"/>
</dbReference>
<name>A0AAW9RV86_9HYPH</name>
<reference evidence="3 4" key="1">
    <citation type="submission" date="2024-02" db="EMBL/GenBank/DDBJ databases">
        <title>Genome analysis and characterization of Microbaculum marinisediminis sp. nov., isolated from marine sediment.</title>
        <authorList>
            <person name="Du Z.-J."/>
            <person name="Ye Y.-Q."/>
            <person name="Zhang Z.-R."/>
            <person name="Yuan S.-M."/>
            <person name="Zhang X.-Y."/>
        </authorList>
    </citation>
    <scope>NUCLEOTIDE SEQUENCE [LARGE SCALE GENOMIC DNA]</scope>
    <source>
        <strain evidence="3 4">SDUM1044001</strain>
    </source>
</reference>
<dbReference type="Pfam" id="PF06823">
    <property type="entry name" value="DUF1236"/>
    <property type="match status" value="1"/>
</dbReference>
<dbReference type="RefSeq" id="WP_340329132.1">
    <property type="nucleotide sequence ID" value="NZ_JAZHOF010000003.1"/>
</dbReference>
<dbReference type="Gene3D" id="2.30.30.40">
    <property type="entry name" value="SH3 Domains"/>
    <property type="match status" value="1"/>
</dbReference>
<dbReference type="InterPro" id="IPR003646">
    <property type="entry name" value="SH3-like_bac-type"/>
</dbReference>
<accession>A0AAW9RV86</accession>
<protein>
    <submittedName>
        <fullName evidence="3">DUF1236 domain-containing protein</fullName>
    </submittedName>
</protein>
<feature type="signal peptide" evidence="1">
    <location>
        <begin position="1"/>
        <end position="34"/>
    </location>
</feature>
<sequence length="228" mass="23572">MNHTRTNTMPAKKRLRTTALALGAGLMMSSAALASFNATATTDLNIRSGPGPQYPVVGVIDNNSAATVNGCMQGSKWCQVAYNGTTGWAYSDYLMTNMSGNASPVAQLPASASVPTVSYDDQATNATVGAAGGAITGALIGGPVGAAVGGVVGAGLGAAATPPDQVRTYVTQNRVDPVYLDGEVVVGAQVPQDVALYQVPDYQYEYVYVNGQPVLIDPQTRQIVHVYR</sequence>
<comment type="caution">
    <text evidence="3">The sequence shown here is derived from an EMBL/GenBank/DDBJ whole genome shotgun (WGS) entry which is preliminary data.</text>
</comment>
<dbReference type="AlphaFoldDB" id="A0AAW9RV86"/>
<dbReference type="InterPro" id="IPR009642">
    <property type="entry name" value="DUF1236"/>
</dbReference>
<keyword evidence="4" id="KW-1185">Reference proteome</keyword>
<dbReference type="EMBL" id="JAZHOF010000003">
    <property type="protein sequence ID" value="MEJ8571431.1"/>
    <property type="molecule type" value="Genomic_DNA"/>
</dbReference>
<evidence type="ECO:0000256" key="1">
    <source>
        <dbReference type="SAM" id="SignalP"/>
    </source>
</evidence>
<evidence type="ECO:0000313" key="3">
    <source>
        <dbReference type="EMBL" id="MEJ8571431.1"/>
    </source>
</evidence>
<organism evidence="3 4">
    <name type="scientific">Microbaculum marinum</name>
    <dbReference type="NCBI Taxonomy" id="1764581"/>
    <lineage>
        <taxon>Bacteria</taxon>
        <taxon>Pseudomonadati</taxon>
        <taxon>Pseudomonadota</taxon>
        <taxon>Alphaproteobacteria</taxon>
        <taxon>Hyphomicrobiales</taxon>
        <taxon>Tepidamorphaceae</taxon>
        <taxon>Microbaculum</taxon>
    </lineage>
</organism>
<dbReference type="Proteomes" id="UP001378188">
    <property type="component" value="Unassembled WGS sequence"/>
</dbReference>
<evidence type="ECO:0000313" key="4">
    <source>
        <dbReference type="Proteomes" id="UP001378188"/>
    </source>
</evidence>
<feature type="chain" id="PRO_5043409926" evidence="1">
    <location>
        <begin position="35"/>
        <end position="228"/>
    </location>
</feature>
<gene>
    <name evidence="3" type="ORF">V3328_08105</name>
</gene>
<keyword evidence="1" id="KW-0732">Signal</keyword>